<evidence type="ECO:0000313" key="2">
    <source>
        <dbReference type="EMBL" id="KPJ05961.1"/>
    </source>
</evidence>
<feature type="compositionally biased region" description="Basic and acidic residues" evidence="1">
    <location>
        <begin position="1"/>
        <end position="13"/>
    </location>
</feature>
<reference evidence="2 3" key="1">
    <citation type="journal article" date="2015" name="Nat. Commun.">
        <title>Outbred genome sequencing and CRISPR/Cas9 gene editing in butterflies.</title>
        <authorList>
            <person name="Li X."/>
            <person name="Fan D."/>
            <person name="Zhang W."/>
            <person name="Liu G."/>
            <person name="Zhang L."/>
            <person name="Zhao L."/>
            <person name="Fang X."/>
            <person name="Chen L."/>
            <person name="Dong Y."/>
            <person name="Chen Y."/>
            <person name="Ding Y."/>
            <person name="Zhao R."/>
            <person name="Feng M."/>
            <person name="Zhu Y."/>
            <person name="Feng Y."/>
            <person name="Jiang X."/>
            <person name="Zhu D."/>
            <person name="Xiang H."/>
            <person name="Feng X."/>
            <person name="Li S."/>
            <person name="Wang J."/>
            <person name="Zhang G."/>
            <person name="Kronforst M.R."/>
            <person name="Wang W."/>
        </authorList>
    </citation>
    <scope>NUCLEOTIDE SEQUENCE [LARGE SCALE GENOMIC DNA]</scope>
    <source>
        <strain evidence="2">Ya'a_city_454_Pm</strain>
        <tissue evidence="2">Whole body</tissue>
    </source>
</reference>
<feature type="compositionally biased region" description="Polar residues" evidence="1">
    <location>
        <begin position="56"/>
        <end position="65"/>
    </location>
</feature>
<protein>
    <submittedName>
        <fullName evidence="2">Uncharacterized protein</fullName>
    </submittedName>
</protein>
<keyword evidence="3" id="KW-1185">Reference proteome</keyword>
<organism evidence="2 3">
    <name type="scientific">Papilio machaon</name>
    <name type="common">Old World swallowtail butterfly</name>
    <dbReference type="NCBI Taxonomy" id="76193"/>
    <lineage>
        <taxon>Eukaryota</taxon>
        <taxon>Metazoa</taxon>
        <taxon>Ecdysozoa</taxon>
        <taxon>Arthropoda</taxon>
        <taxon>Hexapoda</taxon>
        <taxon>Insecta</taxon>
        <taxon>Pterygota</taxon>
        <taxon>Neoptera</taxon>
        <taxon>Endopterygota</taxon>
        <taxon>Lepidoptera</taxon>
        <taxon>Glossata</taxon>
        <taxon>Ditrysia</taxon>
        <taxon>Papilionoidea</taxon>
        <taxon>Papilionidae</taxon>
        <taxon>Papilioninae</taxon>
        <taxon>Papilio</taxon>
    </lineage>
</organism>
<accession>A0A194QR03</accession>
<proteinExistence type="predicted"/>
<sequence>MAPRDTQTHREPTKGVNIVKKKPVKTNKIEVAEAKPKTAPAPKPVTPKSCKKENKQANVTGSVTKSAKKPMRNRRPKPAHSGVPVPEKMRKRLAQLLNSD</sequence>
<evidence type="ECO:0000313" key="3">
    <source>
        <dbReference type="Proteomes" id="UP000053240"/>
    </source>
</evidence>
<feature type="compositionally biased region" description="Basic residues" evidence="1">
    <location>
        <begin position="66"/>
        <end position="78"/>
    </location>
</feature>
<name>A0A194QR03_PAPMA</name>
<gene>
    <name evidence="2" type="ORF">RR48_14403</name>
</gene>
<feature type="region of interest" description="Disordered" evidence="1">
    <location>
        <begin position="1"/>
        <end position="100"/>
    </location>
</feature>
<feature type="compositionally biased region" description="Basic and acidic residues" evidence="1">
    <location>
        <begin position="27"/>
        <end position="36"/>
    </location>
</feature>
<dbReference type="KEGG" id="pmac:106720278"/>
<dbReference type="OrthoDB" id="7457990at2759"/>
<dbReference type="EMBL" id="KQ461198">
    <property type="protein sequence ID" value="KPJ05961.1"/>
    <property type="molecule type" value="Genomic_DNA"/>
</dbReference>
<dbReference type="InParanoid" id="A0A194QR03"/>
<evidence type="ECO:0000256" key="1">
    <source>
        <dbReference type="SAM" id="MobiDB-lite"/>
    </source>
</evidence>
<dbReference type="Proteomes" id="UP000053240">
    <property type="component" value="Unassembled WGS sequence"/>
</dbReference>
<dbReference type="AlphaFoldDB" id="A0A194QR03"/>